<evidence type="ECO:0000256" key="1">
    <source>
        <dbReference type="ARBA" id="ARBA00004651"/>
    </source>
</evidence>
<comment type="caution">
    <text evidence="9">The sequence shown here is derived from an EMBL/GenBank/DDBJ whole genome shotgun (WGS) entry which is preliminary data.</text>
</comment>
<protein>
    <submittedName>
        <fullName evidence="9">Sugar ABC transporter permease</fullName>
    </submittedName>
</protein>
<evidence type="ECO:0000256" key="7">
    <source>
        <dbReference type="RuleBase" id="RU363032"/>
    </source>
</evidence>
<dbReference type="EMBL" id="BAAAYX010000009">
    <property type="protein sequence ID" value="GAA3706494.1"/>
    <property type="molecule type" value="Genomic_DNA"/>
</dbReference>
<dbReference type="PANTHER" id="PTHR43227:SF8">
    <property type="entry name" value="DIACETYLCHITOBIOSE UPTAKE SYSTEM PERMEASE PROTEIN DASB"/>
    <property type="match status" value="1"/>
</dbReference>
<keyword evidence="6 7" id="KW-0472">Membrane</keyword>
<feature type="transmembrane region" description="Helical" evidence="7">
    <location>
        <begin position="256"/>
        <end position="279"/>
    </location>
</feature>
<dbReference type="InterPro" id="IPR000515">
    <property type="entry name" value="MetI-like"/>
</dbReference>
<evidence type="ECO:0000256" key="6">
    <source>
        <dbReference type="ARBA" id="ARBA00023136"/>
    </source>
</evidence>
<organism evidence="9 10">
    <name type="scientific">Microlunatus aurantiacus</name>
    <dbReference type="NCBI Taxonomy" id="446786"/>
    <lineage>
        <taxon>Bacteria</taxon>
        <taxon>Bacillati</taxon>
        <taxon>Actinomycetota</taxon>
        <taxon>Actinomycetes</taxon>
        <taxon>Propionibacteriales</taxon>
        <taxon>Propionibacteriaceae</taxon>
        <taxon>Microlunatus</taxon>
    </lineage>
</organism>
<evidence type="ECO:0000256" key="4">
    <source>
        <dbReference type="ARBA" id="ARBA00022692"/>
    </source>
</evidence>
<reference evidence="10" key="1">
    <citation type="journal article" date="2019" name="Int. J. Syst. Evol. Microbiol.">
        <title>The Global Catalogue of Microorganisms (GCM) 10K type strain sequencing project: providing services to taxonomists for standard genome sequencing and annotation.</title>
        <authorList>
            <consortium name="The Broad Institute Genomics Platform"/>
            <consortium name="The Broad Institute Genome Sequencing Center for Infectious Disease"/>
            <person name="Wu L."/>
            <person name="Ma J."/>
        </authorList>
    </citation>
    <scope>NUCLEOTIDE SEQUENCE [LARGE SCALE GENOMIC DNA]</scope>
    <source>
        <strain evidence="10">JCM 16548</strain>
    </source>
</reference>
<dbReference type="Pfam" id="PF00528">
    <property type="entry name" value="BPD_transp_1"/>
    <property type="match status" value="1"/>
</dbReference>
<name>A0ABP7DMH1_9ACTN</name>
<dbReference type="Gene3D" id="1.10.3720.10">
    <property type="entry name" value="MetI-like"/>
    <property type="match status" value="1"/>
</dbReference>
<evidence type="ECO:0000313" key="10">
    <source>
        <dbReference type="Proteomes" id="UP001500051"/>
    </source>
</evidence>
<dbReference type="CDD" id="cd06261">
    <property type="entry name" value="TM_PBP2"/>
    <property type="match status" value="1"/>
</dbReference>
<dbReference type="Proteomes" id="UP001500051">
    <property type="component" value="Unassembled WGS sequence"/>
</dbReference>
<gene>
    <name evidence="9" type="ORF">GCM10022204_25360</name>
</gene>
<keyword evidence="5 7" id="KW-1133">Transmembrane helix</keyword>
<dbReference type="PROSITE" id="PS50928">
    <property type="entry name" value="ABC_TM1"/>
    <property type="match status" value="1"/>
</dbReference>
<evidence type="ECO:0000256" key="2">
    <source>
        <dbReference type="ARBA" id="ARBA00022448"/>
    </source>
</evidence>
<evidence type="ECO:0000256" key="3">
    <source>
        <dbReference type="ARBA" id="ARBA00022475"/>
    </source>
</evidence>
<feature type="transmembrane region" description="Helical" evidence="7">
    <location>
        <begin position="152"/>
        <end position="174"/>
    </location>
</feature>
<dbReference type="SUPFAM" id="SSF161098">
    <property type="entry name" value="MetI-like"/>
    <property type="match status" value="1"/>
</dbReference>
<dbReference type="RefSeq" id="WP_344812730.1">
    <property type="nucleotide sequence ID" value="NZ_BAAAYX010000009.1"/>
</dbReference>
<evidence type="ECO:0000256" key="5">
    <source>
        <dbReference type="ARBA" id="ARBA00022989"/>
    </source>
</evidence>
<evidence type="ECO:0000313" key="9">
    <source>
        <dbReference type="EMBL" id="GAA3706494.1"/>
    </source>
</evidence>
<keyword evidence="4 7" id="KW-0812">Transmembrane</keyword>
<sequence length="290" mass="32039">MRRREFALLVGPSMIVMFGLLLLPLVRTVQWSFQDVQYGEAGVFVGLQNYVTALTDARFGRAVGFTVILTLVVTTCLVVLGYVIATQVNQLGRLRPVVLGILLVSYVLPNVVGSAAFSWLFDTNFGGVVNYLLSGLTQTEILWFTDVWPNRIMIILDTVWHLLPFSMLIILAGLQGVPGEILEAARIDGASALKTHLHVIIPTIRGVLFFVTLISIMDVLRTFDQLIPLAPQAVEIGNESIMLYIYNIAFREGSEALGLGSAISVLTILLILIMLTPFIRDTFSESRNVR</sequence>
<dbReference type="InterPro" id="IPR035906">
    <property type="entry name" value="MetI-like_sf"/>
</dbReference>
<dbReference type="InterPro" id="IPR050809">
    <property type="entry name" value="UgpAE/MalFG_permease"/>
</dbReference>
<feature type="transmembrane region" description="Helical" evidence="7">
    <location>
        <begin position="7"/>
        <end position="26"/>
    </location>
</feature>
<feature type="transmembrane region" description="Helical" evidence="7">
    <location>
        <begin position="97"/>
        <end position="121"/>
    </location>
</feature>
<keyword evidence="3" id="KW-1003">Cell membrane</keyword>
<proteinExistence type="inferred from homology"/>
<dbReference type="PANTHER" id="PTHR43227">
    <property type="entry name" value="BLL4140 PROTEIN"/>
    <property type="match status" value="1"/>
</dbReference>
<comment type="similarity">
    <text evidence="7">Belongs to the binding-protein-dependent transport system permease family.</text>
</comment>
<keyword evidence="2 7" id="KW-0813">Transport</keyword>
<comment type="subcellular location">
    <subcellularLocation>
        <location evidence="1 7">Cell membrane</location>
        <topology evidence="1 7">Multi-pass membrane protein</topology>
    </subcellularLocation>
</comment>
<evidence type="ECO:0000259" key="8">
    <source>
        <dbReference type="PROSITE" id="PS50928"/>
    </source>
</evidence>
<feature type="transmembrane region" description="Helical" evidence="7">
    <location>
        <begin position="62"/>
        <end position="85"/>
    </location>
</feature>
<keyword evidence="10" id="KW-1185">Reference proteome</keyword>
<feature type="transmembrane region" description="Helical" evidence="7">
    <location>
        <begin position="195"/>
        <end position="216"/>
    </location>
</feature>
<feature type="domain" description="ABC transmembrane type-1" evidence="8">
    <location>
        <begin position="63"/>
        <end position="278"/>
    </location>
</feature>
<accession>A0ABP7DMH1</accession>